<sequence length="386" mass="43603">MFENWVSTFRNKSNRITGSISVENFKLKTSETLDNIKISLFEKTNGITAYFRETQGSLPPPKTTSTPNLNLNNVKQAENQRLKWPVLVDNKMVWVEYDKQHNSLEVDNDLEQNVVDNIIRVITIDDNSNNRRNDREEIRRRLATGCDSDEYYGSGDKPGKKPSLQARLQSGMNLQICFMNETSSDTESPSSESPSPSTANTTVVKSKLPTPDPPKGLNFSQWVLKQREPQILTADPTAVRLPHHQIQAVAQNKEPVLPLIVRSLNRVGVTLPEGRRRVTRQILTNMNVAQLQVIVNDLHTHIEQLNEGLMSLLMERDELHMSQDSMLVDIEDITRFLSAKESYLKEDTARNNNVATTTATNASNVTKQQTTVTKPVITRIVSLGKK</sequence>
<dbReference type="GO" id="GO:0005886">
    <property type="term" value="C:plasma membrane"/>
    <property type="evidence" value="ECO:0007669"/>
    <property type="project" value="TreeGrafter"/>
</dbReference>
<protein>
    <submittedName>
        <fullName evidence="4">Putative rho-associated protein kinase 1</fullName>
    </submittedName>
</protein>
<dbReference type="PANTHER" id="PTHR13103">
    <property type="entry name" value="SCHWANNOMIN INTERACTING PROTEIN 1"/>
    <property type="match status" value="1"/>
</dbReference>
<accession>A0A0V0GAW3</accession>
<feature type="domain" description="Schwannomin interacting protein 1 C-terminal" evidence="3">
    <location>
        <begin position="242"/>
        <end position="347"/>
    </location>
</feature>
<feature type="region of interest" description="Disordered" evidence="2">
    <location>
        <begin position="182"/>
        <end position="218"/>
    </location>
</feature>
<keyword evidence="4" id="KW-0808">Transferase</keyword>
<dbReference type="InterPro" id="IPR015649">
    <property type="entry name" value="SCHIP_1_C"/>
</dbReference>
<dbReference type="EMBL" id="GECL01000809">
    <property type="protein sequence ID" value="JAP05315.1"/>
    <property type="molecule type" value="Transcribed_RNA"/>
</dbReference>
<evidence type="ECO:0000259" key="3">
    <source>
        <dbReference type="Pfam" id="PF10148"/>
    </source>
</evidence>
<dbReference type="GO" id="GO:0030054">
    <property type="term" value="C:cell junction"/>
    <property type="evidence" value="ECO:0007669"/>
    <property type="project" value="TreeGrafter"/>
</dbReference>
<reference evidence="4" key="1">
    <citation type="journal article" date="2018" name="J. Proteomics">
        <title>Exploring the molecular complexity of Triatoma dimidiata sialome.</title>
        <authorList>
            <person name="Santiago P.B."/>
            <person name="de Araujo C.N."/>
            <person name="Charneau S."/>
            <person name="Bastos I.M.D."/>
            <person name="Assumpcao T.C.F."/>
            <person name="Queiroz R.M.L."/>
            <person name="Praca Y.R."/>
            <person name="Cordeiro T.M."/>
            <person name="Garcia C.H.S."/>
            <person name="da Silva I.G."/>
            <person name="Raiol T."/>
            <person name="Motta F.N."/>
            <person name="de Araujo Oliveira J.V."/>
            <person name="de Sousa M.V."/>
            <person name="Ribeiro J.M.C."/>
            <person name="de Santana J.M."/>
        </authorList>
    </citation>
    <scope>NUCLEOTIDE SEQUENCE</scope>
    <source>
        <strain evidence="4">Santander</strain>
        <tissue evidence="4">Salivary glands</tissue>
    </source>
</reference>
<proteinExistence type="predicted"/>
<name>A0A0V0GAW3_TRIDM</name>
<dbReference type="GO" id="GO:0016301">
    <property type="term" value="F:kinase activity"/>
    <property type="evidence" value="ECO:0007669"/>
    <property type="project" value="UniProtKB-KW"/>
</dbReference>
<dbReference type="GO" id="GO:0035332">
    <property type="term" value="P:positive regulation of hippo signaling"/>
    <property type="evidence" value="ECO:0007669"/>
    <property type="project" value="TreeGrafter"/>
</dbReference>
<dbReference type="Pfam" id="PF10148">
    <property type="entry name" value="SCHIP-1_C"/>
    <property type="match status" value="2"/>
</dbReference>
<keyword evidence="1" id="KW-0175">Coiled coil</keyword>
<dbReference type="InterPro" id="IPR039045">
    <property type="entry name" value="SCHIP_1"/>
</dbReference>
<evidence type="ECO:0000256" key="1">
    <source>
        <dbReference type="ARBA" id="ARBA00023054"/>
    </source>
</evidence>
<dbReference type="AlphaFoldDB" id="A0A0V0GAW3"/>
<evidence type="ECO:0000256" key="2">
    <source>
        <dbReference type="SAM" id="MobiDB-lite"/>
    </source>
</evidence>
<dbReference type="PANTHER" id="PTHR13103:SF2">
    <property type="entry name" value="IQCJ-SCHIP1 READTHROUGH TRANSCRIPT PROTEIN-RELATED"/>
    <property type="match status" value="1"/>
</dbReference>
<evidence type="ECO:0000313" key="4">
    <source>
        <dbReference type="EMBL" id="JAP05315.1"/>
    </source>
</evidence>
<keyword evidence="4" id="KW-0418">Kinase</keyword>
<feature type="domain" description="Schwannomin interacting protein 1 C-terminal" evidence="3">
    <location>
        <begin position="131"/>
        <end position="202"/>
    </location>
</feature>
<feature type="compositionally biased region" description="Low complexity" evidence="2">
    <location>
        <begin position="182"/>
        <end position="198"/>
    </location>
</feature>
<organism evidence="4">
    <name type="scientific">Triatoma dimidiata</name>
    <name type="common">Kissing bug</name>
    <name type="synonym">Meccus dimidiatus</name>
    <dbReference type="NCBI Taxonomy" id="72491"/>
    <lineage>
        <taxon>Eukaryota</taxon>
        <taxon>Metazoa</taxon>
        <taxon>Ecdysozoa</taxon>
        <taxon>Arthropoda</taxon>
        <taxon>Hexapoda</taxon>
        <taxon>Insecta</taxon>
        <taxon>Pterygota</taxon>
        <taxon>Neoptera</taxon>
        <taxon>Paraneoptera</taxon>
        <taxon>Hemiptera</taxon>
        <taxon>Heteroptera</taxon>
        <taxon>Panheteroptera</taxon>
        <taxon>Cimicomorpha</taxon>
        <taxon>Reduviidae</taxon>
        <taxon>Triatominae</taxon>
        <taxon>Triatoma</taxon>
    </lineage>
</organism>